<evidence type="ECO:0000313" key="9">
    <source>
        <dbReference type="EMBL" id="KAL3768772.1"/>
    </source>
</evidence>
<evidence type="ECO:0000256" key="6">
    <source>
        <dbReference type="SAM" id="MobiDB-lite"/>
    </source>
</evidence>
<dbReference type="InterPro" id="IPR041470">
    <property type="entry name" value="GCP_N"/>
</dbReference>
<dbReference type="GO" id="GO:0005815">
    <property type="term" value="C:microtubule organizing center"/>
    <property type="evidence" value="ECO:0007669"/>
    <property type="project" value="UniProtKB-ARBA"/>
</dbReference>
<dbReference type="Pfam" id="PF04130">
    <property type="entry name" value="GCP_C_terminal"/>
    <property type="match status" value="1"/>
</dbReference>
<feature type="domain" description="Gamma tubulin complex component protein N-terminal" evidence="8">
    <location>
        <begin position="273"/>
        <end position="594"/>
    </location>
</feature>
<dbReference type="AlphaFoldDB" id="A0ABD3N2K0"/>
<keyword evidence="4" id="KW-0493">Microtubule</keyword>
<feature type="region of interest" description="Disordered" evidence="6">
    <location>
        <begin position="7"/>
        <end position="28"/>
    </location>
</feature>
<comment type="subcellular location">
    <subcellularLocation>
        <location evidence="1">Cytoplasm</location>
        <location evidence="1">Cytoskeleton</location>
    </subcellularLocation>
</comment>
<dbReference type="Pfam" id="PF17681">
    <property type="entry name" value="GCP_N_terminal"/>
    <property type="match status" value="1"/>
</dbReference>
<feature type="domain" description="Gamma tubulin complex component C-terminal" evidence="7">
    <location>
        <begin position="599"/>
        <end position="1000"/>
    </location>
</feature>
<evidence type="ECO:0000256" key="1">
    <source>
        <dbReference type="ARBA" id="ARBA00004245"/>
    </source>
</evidence>
<evidence type="ECO:0008006" key="11">
    <source>
        <dbReference type="Google" id="ProtNLM"/>
    </source>
</evidence>
<accession>A0ABD3N2K0</accession>
<comment type="caution">
    <text evidence="9">The sequence shown here is derived from an EMBL/GenBank/DDBJ whole genome shotgun (WGS) entry which is preliminary data.</text>
</comment>
<keyword evidence="3" id="KW-0963">Cytoplasm</keyword>
<reference evidence="9 10" key="1">
    <citation type="submission" date="2024-10" db="EMBL/GenBank/DDBJ databases">
        <title>Updated reference genomes for cyclostephanoid diatoms.</title>
        <authorList>
            <person name="Roberts W.R."/>
            <person name="Alverson A.J."/>
        </authorList>
    </citation>
    <scope>NUCLEOTIDE SEQUENCE [LARGE SCALE GENOMIC DNA]</scope>
    <source>
        <strain evidence="9 10">AJA232-27</strain>
    </source>
</reference>
<dbReference type="PANTHER" id="PTHR19302">
    <property type="entry name" value="GAMMA TUBULIN COMPLEX PROTEIN"/>
    <property type="match status" value="1"/>
</dbReference>
<dbReference type="InterPro" id="IPR040457">
    <property type="entry name" value="GCP_C"/>
</dbReference>
<gene>
    <name evidence="9" type="ORF">ACHAWU_006873</name>
</gene>
<dbReference type="InterPro" id="IPR007259">
    <property type="entry name" value="GCP"/>
</dbReference>
<feature type="region of interest" description="Disordered" evidence="6">
    <location>
        <begin position="677"/>
        <end position="700"/>
    </location>
</feature>
<protein>
    <recommendedName>
        <fullName evidence="11">Spindle pole body component</fullName>
    </recommendedName>
</protein>
<name>A0ABD3N2K0_9STRA</name>
<feature type="compositionally biased region" description="Basic residues" evidence="6">
    <location>
        <begin position="133"/>
        <end position="143"/>
    </location>
</feature>
<dbReference type="Proteomes" id="UP001530293">
    <property type="component" value="Unassembled WGS sequence"/>
</dbReference>
<evidence type="ECO:0000256" key="5">
    <source>
        <dbReference type="ARBA" id="ARBA00023212"/>
    </source>
</evidence>
<dbReference type="EMBL" id="JALLBG020000062">
    <property type="protein sequence ID" value="KAL3768772.1"/>
    <property type="molecule type" value="Genomic_DNA"/>
</dbReference>
<evidence type="ECO:0000259" key="7">
    <source>
        <dbReference type="Pfam" id="PF04130"/>
    </source>
</evidence>
<evidence type="ECO:0000259" key="8">
    <source>
        <dbReference type="Pfam" id="PF17681"/>
    </source>
</evidence>
<sequence length="1012" mass="114314">MASYYFETSVPAGGGHHSQQHLDNNSTTAAATAAASMIFQRLASAMKQNNTGNINTNSSSCNEDENLERMMKLMLLSQLAPPDSSSSTDNDNAKRMPVPSAATTDELQEAVPYQKRFFEEEINRSKSTTMRGYHQHHRLHPQRRQQTNTMTPSQQIISEQHQQWYSEERALLRELIVLIMRHMDGSLLRFVPSTEEQVELWNTHGHPVGERFAPNVVAEGVRLHPNIKIISEWNNDDYDDDGDDNNEKDNVPVIGVRDNIEFRAGLPMPLLGSGARDAIALCGECGWLYGRVSSYIETILEDDEDGVQCSTARALATRLDKELAEYHNHLSLLESELPPLELTPSFVQTAPNVRYLTLRALTSRLLPIKEHLCTLAILADGVGAYSLRGGKLLSSLLRLSLDGHLPTSRRTKLIRSIAADCAVPWYKMLYQWMTQGVLEDIHSEFFIKDIQPQMLVVATGNNTNDIVTFSSGYYTWHQRYVLVDGQIPLCSCGGLMDIMTADLAREVLLVGKGINFIRYCLRDKDWELGNVDVNEDTSGSSLGRQRYNFATLMDDDDGSDHHDVDESKYVSTLHIAVMKSSARIQSHILESLMKKHCMMQHLLALKQFLFLGQGDFVSSFVENLHHEFRGRTSIAGIYSHTLSSLLEGSLRTTTARFLPNFVLGNIGARLKMDENDSNRYWMGPPPNKSKEDEMTPWTDNSDASVQDPCDFIYLEYKISSPLDAIVHASAMETYHRLFLFLFRLKRVEWMLNNSWRQSTALNHAILIEAKAGGADAPAISKAAEHSASLLRRISSTRQTMLHFISNLQNYLMFEVLEGGWDGLVESLSKAASLDDVIRAHDTYLNKIVDKTLLSINDEENVMSKSLEELLHKLLSIALKFGKFQDHIFSNSIAGLDKAASIRKKVDERADKGDWGRTTLDTEEGRVFLYLSDSKLFEFVDKTTKDFHKTLSELLKMMSKQIDEVDCNASVDDDQEEADLVTRNNDALPFLLFRLDFSGYYARQVAEHRGKKR</sequence>
<feature type="region of interest" description="Disordered" evidence="6">
    <location>
        <begin position="79"/>
        <end position="109"/>
    </location>
</feature>
<keyword evidence="10" id="KW-1185">Reference proteome</keyword>
<keyword evidence="5" id="KW-0206">Cytoskeleton</keyword>
<feature type="region of interest" description="Disordered" evidence="6">
    <location>
        <begin position="127"/>
        <end position="150"/>
    </location>
</feature>
<evidence type="ECO:0000313" key="10">
    <source>
        <dbReference type="Proteomes" id="UP001530293"/>
    </source>
</evidence>
<evidence type="ECO:0000256" key="4">
    <source>
        <dbReference type="ARBA" id="ARBA00022701"/>
    </source>
</evidence>
<comment type="similarity">
    <text evidence="2">Belongs to the TUBGCP family.</text>
</comment>
<proteinExistence type="inferred from homology"/>
<dbReference type="InterPro" id="IPR042241">
    <property type="entry name" value="GCP_C_sf"/>
</dbReference>
<evidence type="ECO:0000256" key="3">
    <source>
        <dbReference type="ARBA" id="ARBA00022490"/>
    </source>
</evidence>
<dbReference type="Gene3D" id="1.20.120.1900">
    <property type="entry name" value="Gamma-tubulin complex, C-terminal domain"/>
    <property type="match status" value="1"/>
</dbReference>
<evidence type="ECO:0000256" key="2">
    <source>
        <dbReference type="ARBA" id="ARBA00010337"/>
    </source>
</evidence>
<dbReference type="GO" id="GO:0005874">
    <property type="term" value="C:microtubule"/>
    <property type="evidence" value="ECO:0007669"/>
    <property type="project" value="UniProtKB-KW"/>
</dbReference>
<organism evidence="9 10">
    <name type="scientific">Discostella pseudostelligera</name>
    <dbReference type="NCBI Taxonomy" id="259834"/>
    <lineage>
        <taxon>Eukaryota</taxon>
        <taxon>Sar</taxon>
        <taxon>Stramenopiles</taxon>
        <taxon>Ochrophyta</taxon>
        <taxon>Bacillariophyta</taxon>
        <taxon>Coscinodiscophyceae</taxon>
        <taxon>Thalassiosirophycidae</taxon>
        <taxon>Stephanodiscales</taxon>
        <taxon>Stephanodiscaceae</taxon>
        <taxon>Discostella</taxon>
    </lineage>
</organism>
<dbReference type="PANTHER" id="PTHR19302:SF14">
    <property type="entry name" value="GAMMA-TUBULIN COMPLEX COMPONENT 3"/>
    <property type="match status" value="1"/>
</dbReference>